<comment type="caution">
    <text evidence="2">The sequence shown here is derived from an EMBL/GenBank/DDBJ whole genome shotgun (WGS) entry which is preliminary data.</text>
</comment>
<sequence length="66" mass="7050">MKKVLTKKKKYVAPSVQVLELETTQILAGSGETNSTPTVNGFQPGGSLGPGDMEESSPARRTSIWD</sequence>
<protein>
    <submittedName>
        <fullName evidence="2">Uncharacterized protein</fullName>
    </submittedName>
</protein>
<feature type="compositionally biased region" description="Polar residues" evidence="1">
    <location>
        <begin position="29"/>
        <end position="41"/>
    </location>
</feature>
<reference evidence="3" key="1">
    <citation type="submission" date="2019-09" db="EMBL/GenBank/DDBJ databases">
        <title>Distinct polysaccharide growth profiles of human intestinal Prevotella copri isolates.</title>
        <authorList>
            <person name="Fehlner-Peach H."/>
            <person name="Magnabosco C."/>
            <person name="Raghavan V."/>
            <person name="Scher J.U."/>
            <person name="Tett A."/>
            <person name="Cox L.M."/>
            <person name="Gottsegen C."/>
            <person name="Watters A."/>
            <person name="Wiltshire- Gordon J.D."/>
            <person name="Segata N."/>
            <person name="Bonneau R."/>
            <person name="Littman D.R."/>
        </authorList>
    </citation>
    <scope>NUCLEOTIDE SEQUENCE [LARGE SCALE GENOMIC DNA]</scope>
    <source>
        <strain evidence="3">BU41712</strain>
    </source>
</reference>
<organism evidence="2 3">
    <name type="scientific">Segatella copri</name>
    <dbReference type="NCBI Taxonomy" id="165179"/>
    <lineage>
        <taxon>Bacteria</taxon>
        <taxon>Pseudomonadati</taxon>
        <taxon>Bacteroidota</taxon>
        <taxon>Bacteroidia</taxon>
        <taxon>Bacteroidales</taxon>
        <taxon>Prevotellaceae</taxon>
        <taxon>Segatella</taxon>
    </lineage>
</organism>
<name>A0AA90UPS8_9BACT</name>
<proteinExistence type="predicted"/>
<evidence type="ECO:0000313" key="2">
    <source>
        <dbReference type="EMBL" id="MQN77468.1"/>
    </source>
</evidence>
<evidence type="ECO:0000256" key="1">
    <source>
        <dbReference type="SAM" id="MobiDB-lite"/>
    </source>
</evidence>
<feature type="region of interest" description="Disordered" evidence="1">
    <location>
        <begin position="29"/>
        <end position="66"/>
    </location>
</feature>
<accession>A0AA90UPS8</accession>
<dbReference type="RefSeq" id="WP_153092641.1">
    <property type="nucleotide sequence ID" value="NZ_VZBX01000055.1"/>
</dbReference>
<gene>
    <name evidence="2" type="ORF">F7D71_06255</name>
</gene>
<dbReference type="Proteomes" id="UP000423156">
    <property type="component" value="Unassembled WGS sequence"/>
</dbReference>
<dbReference type="EMBL" id="VZBZ01000082">
    <property type="protein sequence ID" value="MQN77468.1"/>
    <property type="molecule type" value="Genomic_DNA"/>
</dbReference>
<dbReference type="AlphaFoldDB" id="A0AA90UPS8"/>
<evidence type="ECO:0000313" key="3">
    <source>
        <dbReference type="Proteomes" id="UP000423156"/>
    </source>
</evidence>